<proteinExistence type="inferred from homology"/>
<dbReference type="RefSeq" id="WP_124964319.1">
    <property type="nucleotide sequence ID" value="NZ_RRAZ01000008.1"/>
</dbReference>
<comment type="caution">
    <text evidence="3">The sequence shown here is derived from an EMBL/GenBank/DDBJ whole genome shotgun (WGS) entry which is preliminary data.</text>
</comment>
<name>A0A3P3DPM3_9RHOB</name>
<organism evidence="3 4">
    <name type="scientific">Falsigemmobacter faecalis</name>
    <dbReference type="NCBI Taxonomy" id="2488730"/>
    <lineage>
        <taxon>Bacteria</taxon>
        <taxon>Pseudomonadati</taxon>
        <taxon>Pseudomonadota</taxon>
        <taxon>Alphaproteobacteria</taxon>
        <taxon>Rhodobacterales</taxon>
        <taxon>Paracoccaceae</taxon>
        <taxon>Falsigemmobacter</taxon>
    </lineage>
</organism>
<keyword evidence="4" id="KW-1185">Reference proteome</keyword>
<dbReference type="Pfam" id="PF00866">
    <property type="entry name" value="Ring_hydroxyl_B"/>
    <property type="match status" value="1"/>
</dbReference>
<dbReference type="AlphaFoldDB" id="A0A3P3DPM3"/>
<dbReference type="CDD" id="cd00667">
    <property type="entry name" value="ring_hydroxylating_dioxygenases_beta"/>
    <property type="match status" value="1"/>
</dbReference>
<gene>
    <name evidence="3" type="ORF">EG244_07110</name>
</gene>
<dbReference type="PANTHER" id="PTHR41534">
    <property type="entry name" value="BLR3401 PROTEIN"/>
    <property type="match status" value="1"/>
</dbReference>
<sequence>MSTAEKTEGPPDILTEWIGAKKSYRYSEDLLLYHEISQFIYREARLQDPHDYDGWEALWSDDALYWVPANGADTDPESRMSMIYDNRSRLALRVRQLKTGRRHSQTPPSQLARVISNLELLEAKGEEIRVACNVQIFETNLRGDVMWGARNEYHLRRVSGALKIAYKKVVLVNNNKAIWTLSFLL</sequence>
<evidence type="ECO:0000256" key="2">
    <source>
        <dbReference type="ARBA" id="ARBA00023002"/>
    </source>
</evidence>
<protein>
    <submittedName>
        <fullName evidence="3">Ring-hydroxylating dioxygenase subunit beta</fullName>
    </submittedName>
</protein>
<keyword evidence="3" id="KW-0223">Dioxygenase</keyword>
<dbReference type="Gene3D" id="3.10.450.50">
    <property type="match status" value="1"/>
</dbReference>
<dbReference type="GO" id="GO:0051213">
    <property type="term" value="F:dioxygenase activity"/>
    <property type="evidence" value="ECO:0007669"/>
    <property type="project" value="UniProtKB-KW"/>
</dbReference>
<dbReference type="InterPro" id="IPR000391">
    <property type="entry name" value="Rng_hydr_dOase-bsu"/>
</dbReference>
<reference evidence="3 4" key="1">
    <citation type="submission" date="2018-11" db="EMBL/GenBank/DDBJ databases">
        <title>Gemmobacter sp. nov., YIM 102744-1 draft genome.</title>
        <authorList>
            <person name="Li G."/>
            <person name="Jiang Y."/>
        </authorList>
    </citation>
    <scope>NUCLEOTIDE SEQUENCE [LARGE SCALE GENOMIC DNA]</scope>
    <source>
        <strain evidence="3 4">YIM 102744-1</strain>
    </source>
</reference>
<keyword evidence="2" id="KW-0560">Oxidoreductase</keyword>
<accession>A0A3P3DPM3</accession>
<evidence type="ECO:0000313" key="4">
    <source>
        <dbReference type="Proteomes" id="UP000282125"/>
    </source>
</evidence>
<dbReference type="Proteomes" id="UP000282125">
    <property type="component" value="Unassembled WGS sequence"/>
</dbReference>
<dbReference type="GO" id="GO:0019380">
    <property type="term" value="P:3-phenylpropionate catabolic process"/>
    <property type="evidence" value="ECO:0007669"/>
    <property type="project" value="TreeGrafter"/>
</dbReference>
<dbReference type="OrthoDB" id="7446267at2"/>
<dbReference type="SUPFAM" id="SSF54427">
    <property type="entry name" value="NTF2-like"/>
    <property type="match status" value="1"/>
</dbReference>
<evidence type="ECO:0000313" key="3">
    <source>
        <dbReference type="EMBL" id="RRH76180.1"/>
    </source>
</evidence>
<evidence type="ECO:0000256" key="1">
    <source>
        <dbReference type="ARBA" id="ARBA00009570"/>
    </source>
</evidence>
<comment type="similarity">
    <text evidence="1">Belongs to the bacterial ring-hydroxylating dioxygenase beta subunit family.</text>
</comment>
<dbReference type="InterPro" id="IPR032710">
    <property type="entry name" value="NTF2-like_dom_sf"/>
</dbReference>
<dbReference type="PANTHER" id="PTHR41534:SF2">
    <property type="entry name" value="3-PHENYLPROPIONATE_CINNAMIC ACID DIOXYGENASE SUBUNIT BETA"/>
    <property type="match status" value="1"/>
</dbReference>
<dbReference type="EMBL" id="RRAZ01000008">
    <property type="protein sequence ID" value="RRH76180.1"/>
    <property type="molecule type" value="Genomic_DNA"/>
</dbReference>